<reference evidence="1 2" key="1">
    <citation type="submission" date="2010-12" db="EMBL/GenBank/DDBJ databases">
        <title>Complete sequence of Bacillus cellulosilyticus DSM 2522.</title>
        <authorList>
            <consortium name="US DOE Joint Genome Institute"/>
            <person name="Lucas S."/>
            <person name="Copeland A."/>
            <person name="Lapidus A."/>
            <person name="Cheng J.-F."/>
            <person name="Bruce D."/>
            <person name="Goodwin L."/>
            <person name="Pitluck S."/>
            <person name="Chertkov O."/>
            <person name="Detter J.C."/>
            <person name="Han C."/>
            <person name="Tapia R."/>
            <person name="Land M."/>
            <person name="Hauser L."/>
            <person name="Jeffries C."/>
            <person name="Kyrpides N."/>
            <person name="Ivanova N."/>
            <person name="Mikhailova N."/>
            <person name="Brumm P."/>
            <person name="Mead D."/>
            <person name="Woyke T."/>
        </authorList>
    </citation>
    <scope>NUCLEOTIDE SEQUENCE [LARGE SCALE GENOMIC DNA]</scope>
    <source>
        <strain evidence="2">ATCC 21833 / DSM 2522 / FERM P-1141 / JCM 9156 / N-4</strain>
    </source>
</reference>
<keyword evidence="2" id="KW-1185">Reference proteome</keyword>
<protein>
    <submittedName>
        <fullName evidence="1">Uncharacterized protein</fullName>
    </submittedName>
</protein>
<dbReference type="EMBL" id="CP002394">
    <property type="protein sequence ID" value="ADU29682.1"/>
    <property type="molecule type" value="Genomic_DNA"/>
</dbReference>
<sequence length="42" mass="4748">MSDEGIENIKKRGLLVESPLCSVNGYLFLTNTFIFSNLLEIK</sequence>
<organism evidence="1 2">
    <name type="scientific">Evansella cellulosilytica (strain ATCC 21833 / DSM 2522 / FERM P-1141 / JCM 9156 / N-4)</name>
    <name type="common">Bacillus cellulosilyticus</name>
    <dbReference type="NCBI Taxonomy" id="649639"/>
    <lineage>
        <taxon>Bacteria</taxon>
        <taxon>Bacillati</taxon>
        <taxon>Bacillota</taxon>
        <taxon>Bacilli</taxon>
        <taxon>Bacillales</taxon>
        <taxon>Bacillaceae</taxon>
        <taxon>Evansella</taxon>
    </lineage>
</organism>
<evidence type="ECO:0000313" key="1">
    <source>
        <dbReference type="EMBL" id="ADU29682.1"/>
    </source>
</evidence>
<name>E6TUC6_EVAC2</name>
<gene>
    <name evidence="1" type="ordered locus">Bcell_1419</name>
</gene>
<dbReference type="AlphaFoldDB" id="E6TUC6"/>
<dbReference type="KEGG" id="bco:Bcell_1419"/>
<dbReference type="Proteomes" id="UP000001401">
    <property type="component" value="Chromosome"/>
</dbReference>
<dbReference type="HOGENOM" id="CLU_3247061_0_0_9"/>
<accession>E6TUC6</accession>
<evidence type="ECO:0000313" key="2">
    <source>
        <dbReference type="Proteomes" id="UP000001401"/>
    </source>
</evidence>
<proteinExistence type="predicted"/>
<dbReference type="STRING" id="649639.Bcell_1419"/>